<name>A0ABT4RNE2_9ACTN</name>
<dbReference type="PRINTS" id="PR00105">
    <property type="entry name" value="C5METTRFRASE"/>
</dbReference>
<comment type="caution">
    <text evidence="8">The sequence shown here is derived from an EMBL/GenBank/DDBJ whole genome shotgun (WGS) entry which is preliminary data.</text>
</comment>
<keyword evidence="2 5" id="KW-0808">Transferase</keyword>
<evidence type="ECO:0000256" key="4">
    <source>
        <dbReference type="ARBA" id="ARBA00022747"/>
    </source>
</evidence>
<organism evidence="8 9">
    <name type="scientific">Solirubrobacter deserti</name>
    <dbReference type="NCBI Taxonomy" id="2282478"/>
    <lineage>
        <taxon>Bacteria</taxon>
        <taxon>Bacillati</taxon>
        <taxon>Actinomycetota</taxon>
        <taxon>Thermoleophilia</taxon>
        <taxon>Solirubrobacterales</taxon>
        <taxon>Solirubrobacteraceae</taxon>
        <taxon>Solirubrobacter</taxon>
    </lineage>
</organism>
<dbReference type="EC" id="2.1.1.37" evidence="7"/>
<evidence type="ECO:0000313" key="8">
    <source>
        <dbReference type="EMBL" id="MDA0140097.1"/>
    </source>
</evidence>
<keyword evidence="4" id="KW-0680">Restriction system</keyword>
<keyword evidence="1 5" id="KW-0489">Methyltransferase</keyword>
<dbReference type="PROSITE" id="PS00094">
    <property type="entry name" value="C5_MTASE_1"/>
    <property type="match status" value="1"/>
</dbReference>
<dbReference type="InterPro" id="IPR031303">
    <property type="entry name" value="C5_meth_CS"/>
</dbReference>
<dbReference type="InterPro" id="IPR018117">
    <property type="entry name" value="C5_DNA_meth_AS"/>
</dbReference>
<comment type="similarity">
    <text evidence="5 6">Belongs to the class I-like SAM-binding methyltransferase superfamily. C5-methyltransferase family.</text>
</comment>
<proteinExistence type="inferred from homology"/>
<dbReference type="PANTHER" id="PTHR10629:SF52">
    <property type="entry name" value="DNA (CYTOSINE-5)-METHYLTRANSFERASE 1"/>
    <property type="match status" value="1"/>
</dbReference>
<sequence length="342" mass="37232">MDSPAQLTSVEICAGAGGQAHGLENAGFKHLALVENDRWCCETLRARRPWRDQVRELSVKEWKATTFKGQVDLFAGGVPCPPFSRAGRRLGADDERDLFPTAIELISECEPRAVMLENVRGLLATDFDDYRRDVIEGPLKEMGYVPRWKLLEARDYGVPQLRPRVLLVALKEDADEHFAWPDQDPDATSSVGEVLRREMGRGGWKGATEWAQRAKGIAPTLVGGSKKHGGPDLGPTQAKKQWAAMGVNGHLVATEPPGPDFPLDGNPVLTVRMTAMLQGFPRDWPFQGSKTAAYRQVGNAFPPPVAEAVGRKIRAALIASAPAALPAVLPTRVERGHGRAAA</sequence>
<reference evidence="8" key="1">
    <citation type="submission" date="2022-10" db="EMBL/GenBank/DDBJ databases">
        <title>The WGS of Solirubrobacter sp. CPCC 204708.</title>
        <authorList>
            <person name="Jiang Z."/>
        </authorList>
    </citation>
    <scope>NUCLEOTIDE SEQUENCE</scope>
    <source>
        <strain evidence="8">CPCC 204708</strain>
    </source>
</reference>
<dbReference type="InterPro" id="IPR050390">
    <property type="entry name" value="C5-Methyltransferase"/>
</dbReference>
<comment type="catalytic activity">
    <reaction evidence="7">
        <text>a 2'-deoxycytidine in DNA + S-adenosyl-L-methionine = a 5-methyl-2'-deoxycytidine in DNA + S-adenosyl-L-homocysteine + H(+)</text>
        <dbReference type="Rhea" id="RHEA:13681"/>
        <dbReference type="Rhea" id="RHEA-COMP:11369"/>
        <dbReference type="Rhea" id="RHEA-COMP:11370"/>
        <dbReference type="ChEBI" id="CHEBI:15378"/>
        <dbReference type="ChEBI" id="CHEBI:57856"/>
        <dbReference type="ChEBI" id="CHEBI:59789"/>
        <dbReference type="ChEBI" id="CHEBI:85452"/>
        <dbReference type="ChEBI" id="CHEBI:85454"/>
        <dbReference type="EC" id="2.1.1.37"/>
    </reaction>
</comment>
<evidence type="ECO:0000256" key="6">
    <source>
        <dbReference type="RuleBase" id="RU000416"/>
    </source>
</evidence>
<feature type="active site" evidence="5">
    <location>
        <position position="80"/>
    </location>
</feature>
<dbReference type="Gene3D" id="3.40.50.150">
    <property type="entry name" value="Vaccinia Virus protein VP39"/>
    <property type="match status" value="1"/>
</dbReference>
<dbReference type="RefSeq" id="WP_202955985.1">
    <property type="nucleotide sequence ID" value="NZ_JAPCID010000033.1"/>
</dbReference>
<gene>
    <name evidence="8" type="ORF">OJ962_21520</name>
</gene>
<dbReference type="InterPro" id="IPR029063">
    <property type="entry name" value="SAM-dependent_MTases_sf"/>
</dbReference>
<evidence type="ECO:0000256" key="3">
    <source>
        <dbReference type="ARBA" id="ARBA00022691"/>
    </source>
</evidence>
<dbReference type="InterPro" id="IPR001525">
    <property type="entry name" value="C5_MeTfrase"/>
</dbReference>
<evidence type="ECO:0000313" key="9">
    <source>
        <dbReference type="Proteomes" id="UP001147700"/>
    </source>
</evidence>
<dbReference type="GO" id="GO:0008168">
    <property type="term" value="F:methyltransferase activity"/>
    <property type="evidence" value="ECO:0007669"/>
    <property type="project" value="UniProtKB-KW"/>
</dbReference>
<evidence type="ECO:0000256" key="7">
    <source>
        <dbReference type="RuleBase" id="RU000417"/>
    </source>
</evidence>
<evidence type="ECO:0000256" key="5">
    <source>
        <dbReference type="PROSITE-ProRule" id="PRU01016"/>
    </source>
</evidence>
<dbReference type="CDD" id="cd00315">
    <property type="entry name" value="Cyt_C5_DNA_methylase"/>
    <property type="match status" value="1"/>
</dbReference>
<protein>
    <recommendedName>
        <fullName evidence="7">Cytosine-specific methyltransferase</fullName>
        <ecNumber evidence="7">2.1.1.37</ecNumber>
    </recommendedName>
</protein>
<dbReference type="EMBL" id="JAPCID010000033">
    <property type="protein sequence ID" value="MDA0140097.1"/>
    <property type="molecule type" value="Genomic_DNA"/>
</dbReference>
<keyword evidence="9" id="KW-1185">Reference proteome</keyword>
<dbReference type="Pfam" id="PF00145">
    <property type="entry name" value="DNA_methylase"/>
    <property type="match status" value="1"/>
</dbReference>
<dbReference type="NCBIfam" id="TIGR00675">
    <property type="entry name" value="dcm"/>
    <property type="match status" value="1"/>
</dbReference>
<dbReference type="SUPFAM" id="SSF53335">
    <property type="entry name" value="S-adenosyl-L-methionine-dependent methyltransferases"/>
    <property type="match status" value="1"/>
</dbReference>
<dbReference type="Gene3D" id="3.90.120.10">
    <property type="entry name" value="DNA Methylase, subunit A, domain 2"/>
    <property type="match status" value="1"/>
</dbReference>
<dbReference type="GO" id="GO:0032259">
    <property type="term" value="P:methylation"/>
    <property type="evidence" value="ECO:0007669"/>
    <property type="project" value="UniProtKB-KW"/>
</dbReference>
<accession>A0ABT4RNE2</accession>
<evidence type="ECO:0000256" key="1">
    <source>
        <dbReference type="ARBA" id="ARBA00022603"/>
    </source>
</evidence>
<keyword evidence="3 5" id="KW-0949">S-adenosyl-L-methionine</keyword>
<evidence type="ECO:0000256" key="2">
    <source>
        <dbReference type="ARBA" id="ARBA00022679"/>
    </source>
</evidence>
<dbReference type="PROSITE" id="PS00095">
    <property type="entry name" value="C5_MTASE_2"/>
    <property type="match status" value="1"/>
</dbReference>
<dbReference type="Proteomes" id="UP001147700">
    <property type="component" value="Unassembled WGS sequence"/>
</dbReference>
<dbReference type="PANTHER" id="PTHR10629">
    <property type="entry name" value="CYTOSINE-SPECIFIC METHYLTRANSFERASE"/>
    <property type="match status" value="1"/>
</dbReference>
<dbReference type="PROSITE" id="PS51679">
    <property type="entry name" value="SAM_MT_C5"/>
    <property type="match status" value="1"/>
</dbReference>